<name>A0AB34FH89_9HYPO</name>
<dbReference type="AlphaFoldDB" id="A0AB34FH89"/>
<protein>
    <submittedName>
        <fullName evidence="2">Uncharacterized protein</fullName>
    </submittedName>
</protein>
<dbReference type="EMBL" id="JAQHRD010000008">
    <property type="protein sequence ID" value="KAJ6438342.1"/>
    <property type="molecule type" value="Genomic_DNA"/>
</dbReference>
<accession>A0AB34FH89</accession>
<feature type="region of interest" description="Disordered" evidence="1">
    <location>
        <begin position="74"/>
        <end position="97"/>
    </location>
</feature>
<evidence type="ECO:0000256" key="1">
    <source>
        <dbReference type="SAM" id="MobiDB-lite"/>
    </source>
</evidence>
<reference evidence="2" key="1">
    <citation type="submission" date="2023-01" db="EMBL/GenBank/DDBJ databases">
        <title>The growth and conidiation of Purpureocillium lavendulum are regulated by nitrogen source and histone H3K14 acetylation.</title>
        <authorList>
            <person name="Tang P."/>
            <person name="Han J."/>
            <person name="Zhang C."/>
            <person name="Tang P."/>
            <person name="Qi F."/>
            <person name="Zhang K."/>
            <person name="Liang L."/>
        </authorList>
    </citation>
    <scope>NUCLEOTIDE SEQUENCE</scope>
    <source>
        <strain evidence="2">YMF1.00683</strain>
    </source>
</reference>
<dbReference type="Proteomes" id="UP001163105">
    <property type="component" value="Unassembled WGS sequence"/>
</dbReference>
<gene>
    <name evidence="2" type="ORF">O9K51_08934</name>
</gene>
<proteinExistence type="predicted"/>
<comment type="caution">
    <text evidence="2">The sequence shown here is derived from an EMBL/GenBank/DDBJ whole genome shotgun (WGS) entry which is preliminary data.</text>
</comment>
<organism evidence="2 3">
    <name type="scientific">Purpureocillium lavendulum</name>
    <dbReference type="NCBI Taxonomy" id="1247861"/>
    <lineage>
        <taxon>Eukaryota</taxon>
        <taxon>Fungi</taxon>
        <taxon>Dikarya</taxon>
        <taxon>Ascomycota</taxon>
        <taxon>Pezizomycotina</taxon>
        <taxon>Sordariomycetes</taxon>
        <taxon>Hypocreomycetidae</taxon>
        <taxon>Hypocreales</taxon>
        <taxon>Ophiocordycipitaceae</taxon>
        <taxon>Purpureocillium</taxon>
    </lineage>
</organism>
<sequence>MCAIGKWLQKCPQCNIDVRYGRDDPKICGDAEKNGQGIVGSCKKGMKNVKAYVTGHYQFRLCSEACWRKAVAKKAGKAKSQLSDTRSGPVSKKRETQ</sequence>
<evidence type="ECO:0000313" key="2">
    <source>
        <dbReference type="EMBL" id="KAJ6438342.1"/>
    </source>
</evidence>
<evidence type="ECO:0000313" key="3">
    <source>
        <dbReference type="Proteomes" id="UP001163105"/>
    </source>
</evidence>
<keyword evidence="3" id="KW-1185">Reference proteome</keyword>